<name>A0A1U9NQ49_9BACT</name>
<protein>
    <submittedName>
        <fullName evidence="1">Uncharacterized protein</fullName>
    </submittedName>
</protein>
<reference evidence="2" key="1">
    <citation type="submission" date="2017-02" db="EMBL/GenBank/DDBJ databases">
        <title>Comparative genomics and description of representatives of a novel lineage of planctomycetes thriving in anoxic sediments.</title>
        <authorList>
            <person name="Spring S."/>
            <person name="Bunk B."/>
            <person name="Sproer C."/>
        </authorList>
    </citation>
    <scope>NUCLEOTIDE SEQUENCE [LARGE SCALE GENOMIC DNA]</scope>
    <source>
        <strain evidence="2">ST-NAGAB-D1</strain>
    </source>
</reference>
<dbReference type="OrthoDB" id="1792542at2"/>
<dbReference type="Proteomes" id="UP000189674">
    <property type="component" value="Chromosome"/>
</dbReference>
<proteinExistence type="predicted"/>
<gene>
    <name evidence="1" type="ORF">STSP2_03263</name>
</gene>
<sequence>MEPVKTVTYKNHTIEIHYDTTAESPRSWDNICEFHCSHRRYSLGDEGLNYSNPQDCIKAAQAAEKEGDLILPLYMYDHSGITISLSPFSCPWDSGQVGFVIVRRKKMLEEFGRKKFSKSLKEKALQIVEGEVGTYDHYLRGEVYGCIIDGGEESCWGFYGQEECIEEAKSIIDAMIEMNV</sequence>
<dbReference type="STRING" id="1936003.STSP2_03263"/>
<dbReference type="AlphaFoldDB" id="A0A1U9NQ49"/>
<keyword evidence="2" id="KW-1185">Reference proteome</keyword>
<organism evidence="1 2">
    <name type="scientific">Anaerohalosphaera lusitana</name>
    <dbReference type="NCBI Taxonomy" id="1936003"/>
    <lineage>
        <taxon>Bacteria</taxon>
        <taxon>Pseudomonadati</taxon>
        <taxon>Planctomycetota</taxon>
        <taxon>Phycisphaerae</taxon>
        <taxon>Sedimentisphaerales</taxon>
        <taxon>Anaerohalosphaeraceae</taxon>
        <taxon>Anaerohalosphaera</taxon>
    </lineage>
</organism>
<dbReference type="RefSeq" id="WP_146663684.1">
    <property type="nucleotide sequence ID" value="NZ_CP019791.1"/>
</dbReference>
<evidence type="ECO:0000313" key="1">
    <source>
        <dbReference type="EMBL" id="AQT70061.1"/>
    </source>
</evidence>
<evidence type="ECO:0000313" key="2">
    <source>
        <dbReference type="Proteomes" id="UP000189674"/>
    </source>
</evidence>
<accession>A0A1U9NQ49</accession>
<dbReference type="EMBL" id="CP019791">
    <property type="protein sequence ID" value="AQT70061.1"/>
    <property type="molecule type" value="Genomic_DNA"/>
</dbReference>
<dbReference type="KEGG" id="alus:STSP2_03263"/>